<dbReference type="Pfam" id="PF18426">
    <property type="entry name" value="Tli4_C"/>
    <property type="match status" value="1"/>
</dbReference>
<dbReference type="EMBL" id="JAHTGR010000010">
    <property type="protein sequence ID" value="MBV6323124.1"/>
    <property type="molecule type" value="Genomic_DNA"/>
</dbReference>
<reference evidence="4" key="2">
    <citation type="submission" date="2022-03" db="EMBL/GenBank/DDBJ databases">
        <title>Genome Encyclopedia of Bacteria and Archaea VI: Functional Genomics of Type Strains.</title>
        <authorList>
            <person name="Whitman W."/>
        </authorList>
    </citation>
    <scope>NUCLEOTIDE SEQUENCE</scope>
    <source>
        <strain evidence="4">HSC-15S17</strain>
    </source>
</reference>
<dbReference type="Proteomes" id="UP001155901">
    <property type="component" value="Unassembled WGS sequence"/>
</dbReference>
<dbReference type="Proteomes" id="UP001162889">
    <property type="component" value="Unassembled WGS sequence"/>
</dbReference>
<evidence type="ECO:0008006" key="7">
    <source>
        <dbReference type="Google" id="ProtNLM"/>
    </source>
</evidence>
<feature type="domain" description="Tle cognate immunity protein 4 N-terminal" evidence="2">
    <location>
        <begin position="15"/>
        <end position="81"/>
    </location>
</feature>
<dbReference type="EMBL" id="JALJZU010000007">
    <property type="protein sequence ID" value="MCP2010090.1"/>
    <property type="molecule type" value="Genomic_DNA"/>
</dbReference>
<dbReference type="InterPro" id="IPR040761">
    <property type="entry name" value="Tli4_N"/>
</dbReference>
<accession>A0AA41L4M9</accession>
<evidence type="ECO:0000259" key="2">
    <source>
        <dbReference type="Pfam" id="PF18443"/>
    </source>
</evidence>
<evidence type="ECO:0000313" key="4">
    <source>
        <dbReference type="EMBL" id="MCP2010090.1"/>
    </source>
</evidence>
<reference evidence="3" key="1">
    <citation type="submission" date="2021-07" db="EMBL/GenBank/DDBJ databases">
        <title>Characterization of violacein-producing bacteria and related species.</title>
        <authorList>
            <person name="Wilson H.S."/>
            <person name="De Leon M.E."/>
        </authorList>
    </citation>
    <scope>NUCLEOTIDE SEQUENCE</scope>
    <source>
        <strain evidence="3">HSC-15S17</strain>
    </source>
</reference>
<dbReference type="InterPro" id="IPR041290">
    <property type="entry name" value="Tli4_C"/>
</dbReference>
<evidence type="ECO:0000259" key="1">
    <source>
        <dbReference type="Pfam" id="PF18426"/>
    </source>
</evidence>
<organism evidence="3 5">
    <name type="scientific">Duganella violaceipulchra</name>
    <dbReference type="NCBI Taxonomy" id="2849652"/>
    <lineage>
        <taxon>Bacteria</taxon>
        <taxon>Pseudomonadati</taxon>
        <taxon>Pseudomonadota</taxon>
        <taxon>Betaproteobacteria</taxon>
        <taxon>Burkholderiales</taxon>
        <taxon>Oxalobacteraceae</taxon>
        <taxon>Telluria group</taxon>
        <taxon>Duganella</taxon>
    </lineage>
</organism>
<keyword evidence="6" id="KW-1185">Reference proteome</keyword>
<comment type="caution">
    <text evidence="3">The sequence shown here is derived from an EMBL/GenBank/DDBJ whole genome shotgun (WGS) entry which is preliminary data.</text>
</comment>
<evidence type="ECO:0000313" key="6">
    <source>
        <dbReference type="Proteomes" id="UP001162889"/>
    </source>
</evidence>
<proteinExistence type="predicted"/>
<dbReference type="RefSeq" id="WP_217943824.1">
    <property type="nucleotide sequence ID" value="NZ_JAHTGR010000010.1"/>
</dbReference>
<gene>
    <name evidence="3" type="ORF">KVP70_19505</name>
    <name evidence="4" type="ORF">L1274_003822</name>
</gene>
<sequence length="324" mass="35813">MVETPRITKLFENSRTVCIGRFLIDVPADAQVVYGPSEVPYPVKVYRGKANEMEGMIAERLAQIQKEKPDVYGALRGKDSMVGKVINGLAPGQKIVFGVSSASFAFYNIESYVKVDDDIVMQNAEASGSPEKYSTVVLELNSMAPLFRSRSDLQIPAETGVCIEDGFVKDAGKSSFEMVGLGIRLTSYPDVHFSLSLTNKDILVPSDALEPRIGQAEQIARSSGQGAWHERIKNLRRGRREIGRWVGYEVLARMPAQEAAGESHEFAFLSQGEPKNPYLPVLELELHSGMRENQIGGKKPSVTDDEAVAIWDRLTSSIRLRPHL</sequence>
<protein>
    <recommendedName>
        <fullName evidence="7">Tle cognate immunity protein 4 C-terminal domain-containing protein</fullName>
    </recommendedName>
</protein>
<dbReference type="AlphaFoldDB" id="A0AA41L4M9"/>
<evidence type="ECO:0000313" key="5">
    <source>
        <dbReference type="Proteomes" id="UP001155901"/>
    </source>
</evidence>
<dbReference type="Pfam" id="PF18443">
    <property type="entry name" value="Tli4_N"/>
    <property type="match status" value="1"/>
</dbReference>
<feature type="domain" description="Tle cognate immunity protein 4 C-terminal" evidence="1">
    <location>
        <begin position="154"/>
        <end position="322"/>
    </location>
</feature>
<name>A0AA41L4M9_9BURK</name>
<evidence type="ECO:0000313" key="3">
    <source>
        <dbReference type="EMBL" id="MBV6323124.1"/>
    </source>
</evidence>